<keyword evidence="4 6" id="KW-1133">Transmembrane helix</keyword>
<dbReference type="EMBL" id="CP159218">
    <property type="protein sequence ID" value="XCG63465.1"/>
    <property type="molecule type" value="Genomic_DNA"/>
</dbReference>
<dbReference type="InterPro" id="IPR000620">
    <property type="entry name" value="EamA_dom"/>
</dbReference>
<dbReference type="PANTHER" id="PTHR32322">
    <property type="entry name" value="INNER MEMBRANE TRANSPORTER"/>
    <property type="match status" value="1"/>
</dbReference>
<feature type="transmembrane region" description="Helical" evidence="6">
    <location>
        <begin position="110"/>
        <end position="130"/>
    </location>
</feature>
<evidence type="ECO:0000259" key="7">
    <source>
        <dbReference type="Pfam" id="PF00892"/>
    </source>
</evidence>
<feature type="transmembrane region" description="Helical" evidence="6">
    <location>
        <begin position="196"/>
        <end position="222"/>
    </location>
</feature>
<name>A0AAU8DMG3_9ACTN</name>
<dbReference type="SUPFAM" id="SSF103481">
    <property type="entry name" value="Multidrug resistance efflux transporter EmrE"/>
    <property type="match status" value="2"/>
</dbReference>
<dbReference type="InterPro" id="IPR037185">
    <property type="entry name" value="EmrE-like"/>
</dbReference>
<feature type="transmembrane region" description="Helical" evidence="6">
    <location>
        <begin position="51"/>
        <end position="71"/>
    </location>
</feature>
<feature type="transmembrane region" description="Helical" evidence="6">
    <location>
        <begin position="234"/>
        <end position="254"/>
    </location>
</feature>
<dbReference type="Pfam" id="PF00892">
    <property type="entry name" value="EamA"/>
    <property type="match status" value="2"/>
</dbReference>
<protein>
    <submittedName>
        <fullName evidence="8">EamA family transporter</fullName>
    </submittedName>
</protein>
<dbReference type="RefSeq" id="WP_353649080.1">
    <property type="nucleotide sequence ID" value="NZ_CP159218.1"/>
</dbReference>
<feature type="transmembrane region" description="Helical" evidence="6">
    <location>
        <begin position="142"/>
        <end position="161"/>
    </location>
</feature>
<dbReference type="AlphaFoldDB" id="A0AAU8DMG3"/>
<feature type="domain" description="EamA" evidence="7">
    <location>
        <begin position="20"/>
        <end position="155"/>
    </location>
</feature>
<comment type="similarity">
    <text evidence="2">Belongs to the EamA transporter family.</text>
</comment>
<dbReference type="InterPro" id="IPR050638">
    <property type="entry name" value="AA-Vitamin_Transporters"/>
</dbReference>
<feature type="transmembrane region" description="Helical" evidence="6">
    <location>
        <begin position="292"/>
        <end position="310"/>
    </location>
</feature>
<feature type="transmembrane region" description="Helical" evidence="6">
    <location>
        <begin position="83"/>
        <end position="104"/>
    </location>
</feature>
<proteinExistence type="inferred from homology"/>
<feature type="domain" description="EamA" evidence="7">
    <location>
        <begin position="166"/>
        <end position="308"/>
    </location>
</feature>
<keyword evidence="5 6" id="KW-0472">Membrane</keyword>
<feature type="transmembrane region" description="Helical" evidence="6">
    <location>
        <begin position="19"/>
        <end position="39"/>
    </location>
</feature>
<accession>A0AAU8DMG3</accession>
<evidence type="ECO:0000256" key="1">
    <source>
        <dbReference type="ARBA" id="ARBA00004141"/>
    </source>
</evidence>
<comment type="subcellular location">
    <subcellularLocation>
        <location evidence="1">Membrane</location>
        <topology evidence="1">Multi-pass membrane protein</topology>
    </subcellularLocation>
</comment>
<gene>
    <name evidence="8" type="ORF">ABLG96_20090</name>
</gene>
<evidence type="ECO:0000256" key="6">
    <source>
        <dbReference type="SAM" id="Phobius"/>
    </source>
</evidence>
<evidence type="ECO:0000256" key="4">
    <source>
        <dbReference type="ARBA" id="ARBA00022989"/>
    </source>
</evidence>
<evidence type="ECO:0000313" key="8">
    <source>
        <dbReference type="EMBL" id="XCG63465.1"/>
    </source>
</evidence>
<dbReference type="PANTHER" id="PTHR32322:SF2">
    <property type="entry name" value="EAMA DOMAIN-CONTAINING PROTEIN"/>
    <property type="match status" value="1"/>
</dbReference>
<organism evidence="8">
    <name type="scientific">Nakamurella sp. A5-74</name>
    <dbReference type="NCBI Taxonomy" id="3158264"/>
    <lineage>
        <taxon>Bacteria</taxon>
        <taxon>Bacillati</taxon>
        <taxon>Actinomycetota</taxon>
        <taxon>Actinomycetes</taxon>
        <taxon>Nakamurellales</taxon>
        <taxon>Nakamurellaceae</taxon>
        <taxon>Nakamurella</taxon>
    </lineage>
</organism>
<feature type="transmembrane region" description="Helical" evidence="6">
    <location>
        <begin position="167"/>
        <end position="184"/>
    </location>
</feature>
<evidence type="ECO:0000256" key="2">
    <source>
        <dbReference type="ARBA" id="ARBA00007362"/>
    </source>
</evidence>
<evidence type="ECO:0000256" key="5">
    <source>
        <dbReference type="ARBA" id="ARBA00023136"/>
    </source>
</evidence>
<reference evidence="8" key="1">
    <citation type="submission" date="2024-05" db="EMBL/GenBank/DDBJ databases">
        <authorList>
            <person name="Cai S.Y."/>
            <person name="Jin L.M."/>
            <person name="Li H.R."/>
        </authorList>
    </citation>
    <scope>NUCLEOTIDE SEQUENCE</scope>
    <source>
        <strain evidence="8">A5-74</strain>
    </source>
</reference>
<evidence type="ECO:0000256" key="3">
    <source>
        <dbReference type="ARBA" id="ARBA00022692"/>
    </source>
</evidence>
<dbReference type="GO" id="GO:0016020">
    <property type="term" value="C:membrane"/>
    <property type="evidence" value="ECO:0007669"/>
    <property type="project" value="UniProtKB-SubCell"/>
</dbReference>
<feature type="transmembrane region" description="Helical" evidence="6">
    <location>
        <begin position="266"/>
        <end position="286"/>
    </location>
</feature>
<sequence>MTASTAAAPTTTRTRSMPLTGVIAGLIASATFGSSGIAARPLLDAGWTPDAIVLLRIGIPAILLLPVSGWMMRGRWPILRERAGIVALFGVFGIAAAQVCYFNAVQYLSIGVALLMEYSGILLVVAWQWLRTRLRPANATLVGAAIAVVGLTLILDVFGAASVSVPGILWGLGAAVGLAVYFVLGARTEDGLPSLVVVSAGMVVGVLVLLAVAAVGLLPIHFGSSTVTLVGVQLSWIVPVLYLSLVTSLLAYQVGIAAAKILGSTMASFFGLTEVLFAVLIAWLLLGEKPSALQLFGGVLVLGGVVLVRVGEYGSTSRTLGDGDPASGPTIIEATPAG</sequence>
<keyword evidence="3 6" id="KW-0812">Transmembrane</keyword>